<dbReference type="EMBL" id="CP060719">
    <property type="protein sequence ID" value="QNN70632.1"/>
    <property type="molecule type" value="Genomic_DNA"/>
</dbReference>
<proteinExistence type="predicted"/>
<gene>
    <name evidence="1" type="ORF">H9L16_03185</name>
</gene>
<name>A0A7G9SS07_9GAMM</name>
<dbReference type="Proteomes" id="UP000515804">
    <property type="component" value="Chromosome"/>
</dbReference>
<evidence type="ECO:0000313" key="2">
    <source>
        <dbReference type="Proteomes" id="UP000515804"/>
    </source>
</evidence>
<keyword evidence="2" id="KW-1185">Reference proteome</keyword>
<sequence length="70" mass="7710">MNAFVALPNAFNWTPEQLAEAVPLRLHEAIAFDAAGLQGDLVAANASREQLRIAHHYRANAAMPPRFRIS</sequence>
<dbReference type="KEGG" id="tcn:H9L16_03185"/>
<organism evidence="1 2">
    <name type="scientific">Thermomonas carbonis</name>
    <dbReference type="NCBI Taxonomy" id="1463158"/>
    <lineage>
        <taxon>Bacteria</taxon>
        <taxon>Pseudomonadati</taxon>
        <taxon>Pseudomonadota</taxon>
        <taxon>Gammaproteobacteria</taxon>
        <taxon>Lysobacterales</taxon>
        <taxon>Lysobacteraceae</taxon>
        <taxon>Thermomonas</taxon>
    </lineage>
</organism>
<dbReference type="AlphaFoldDB" id="A0A7G9SS07"/>
<dbReference type="RefSeq" id="WP_187553148.1">
    <property type="nucleotide sequence ID" value="NZ_BMZL01000001.1"/>
</dbReference>
<evidence type="ECO:0000313" key="1">
    <source>
        <dbReference type="EMBL" id="QNN70632.1"/>
    </source>
</evidence>
<reference evidence="1 2" key="1">
    <citation type="submission" date="2020-08" db="EMBL/GenBank/DDBJ databases">
        <title>Genome sequence of Thermomonas carbonis KCTC 42013T.</title>
        <authorList>
            <person name="Hyun D.-W."/>
            <person name="Bae J.-W."/>
        </authorList>
    </citation>
    <scope>NUCLEOTIDE SEQUENCE [LARGE SCALE GENOMIC DNA]</scope>
    <source>
        <strain evidence="1 2">KCTC 42013</strain>
    </source>
</reference>
<protein>
    <submittedName>
        <fullName evidence="1">Uncharacterized protein</fullName>
    </submittedName>
</protein>
<accession>A0A7G9SS07</accession>